<dbReference type="Pfam" id="PF00455">
    <property type="entry name" value="DeoRC"/>
    <property type="match status" value="1"/>
</dbReference>
<dbReference type="SUPFAM" id="SSF46785">
    <property type="entry name" value="Winged helix' DNA-binding domain"/>
    <property type="match status" value="1"/>
</dbReference>
<dbReference type="PRINTS" id="PR00037">
    <property type="entry name" value="HTHLACR"/>
</dbReference>
<evidence type="ECO:0000256" key="3">
    <source>
        <dbReference type="ARBA" id="ARBA00023163"/>
    </source>
</evidence>
<dbReference type="InterPro" id="IPR014036">
    <property type="entry name" value="DeoR-like_C"/>
</dbReference>
<dbReference type="Proteomes" id="UP000192408">
    <property type="component" value="Unassembled WGS sequence"/>
</dbReference>
<dbReference type="PANTHER" id="PTHR30363">
    <property type="entry name" value="HTH-TYPE TRANSCRIPTIONAL REGULATOR SRLR-RELATED"/>
    <property type="match status" value="1"/>
</dbReference>
<dbReference type="Pfam" id="PF08220">
    <property type="entry name" value="HTH_DeoR"/>
    <property type="match status" value="1"/>
</dbReference>
<keyword evidence="6" id="KW-1185">Reference proteome</keyword>
<dbReference type="GO" id="GO:0003700">
    <property type="term" value="F:DNA-binding transcription factor activity"/>
    <property type="evidence" value="ECO:0007669"/>
    <property type="project" value="InterPro"/>
</dbReference>
<dbReference type="PROSITE" id="PS00894">
    <property type="entry name" value="HTH_DEOR_1"/>
    <property type="match status" value="1"/>
</dbReference>
<organism evidence="5 6">
    <name type="scientific">Pasteurella testudinis DSM 23072</name>
    <dbReference type="NCBI Taxonomy" id="1122938"/>
    <lineage>
        <taxon>Bacteria</taxon>
        <taxon>Pseudomonadati</taxon>
        <taxon>Pseudomonadota</taxon>
        <taxon>Gammaproteobacteria</taxon>
        <taxon>Pasteurellales</taxon>
        <taxon>Pasteurellaceae</taxon>
        <taxon>Pasteurella</taxon>
    </lineage>
</organism>
<feature type="domain" description="HTH deoR-type" evidence="4">
    <location>
        <begin position="3"/>
        <end position="58"/>
    </location>
</feature>
<name>A0A1W1UYF0_9PAST</name>
<dbReference type="STRING" id="1122938.SAMN05660772_00815"/>
<dbReference type="EMBL" id="FWWV01000024">
    <property type="protein sequence ID" value="SMB86162.1"/>
    <property type="molecule type" value="Genomic_DNA"/>
</dbReference>
<evidence type="ECO:0000313" key="5">
    <source>
        <dbReference type="EMBL" id="SMB86162.1"/>
    </source>
</evidence>
<proteinExistence type="predicted"/>
<dbReference type="InterPro" id="IPR001034">
    <property type="entry name" value="DeoR_HTH"/>
</dbReference>
<dbReference type="SUPFAM" id="SSF100950">
    <property type="entry name" value="NagB/RpiA/CoA transferase-like"/>
    <property type="match status" value="1"/>
</dbReference>
<evidence type="ECO:0000256" key="1">
    <source>
        <dbReference type="ARBA" id="ARBA00023015"/>
    </source>
</evidence>
<reference evidence="6" key="1">
    <citation type="submission" date="2017-04" db="EMBL/GenBank/DDBJ databases">
        <authorList>
            <person name="Varghese N."/>
            <person name="Submissions S."/>
        </authorList>
    </citation>
    <scope>NUCLEOTIDE SEQUENCE [LARGE SCALE GENOMIC DNA]</scope>
    <source>
        <strain evidence="6">DSM 23072</strain>
    </source>
</reference>
<dbReference type="Gene3D" id="1.10.10.10">
    <property type="entry name" value="Winged helix-like DNA-binding domain superfamily/Winged helix DNA-binding domain"/>
    <property type="match status" value="1"/>
</dbReference>
<evidence type="ECO:0000259" key="4">
    <source>
        <dbReference type="PROSITE" id="PS51000"/>
    </source>
</evidence>
<dbReference type="InterPro" id="IPR050313">
    <property type="entry name" value="Carb_Metab_HTH_regulators"/>
</dbReference>
<keyword evidence="3" id="KW-0804">Transcription</keyword>
<dbReference type="AlphaFoldDB" id="A0A1W1UYF0"/>
<keyword evidence="1" id="KW-0805">Transcription regulation</keyword>
<dbReference type="NCBIfam" id="NF010034">
    <property type="entry name" value="PRK13509.1"/>
    <property type="match status" value="1"/>
</dbReference>
<dbReference type="InterPro" id="IPR037171">
    <property type="entry name" value="NagB/RpiA_transferase-like"/>
</dbReference>
<dbReference type="SMART" id="SM00420">
    <property type="entry name" value="HTH_DEOR"/>
    <property type="match status" value="1"/>
</dbReference>
<dbReference type="PROSITE" id="PS51000">
    <property type="entry name" value="HTH_DEOR_2"/>
    <property type="match status" value="1"/>
</dbReference>
<dbReference type="PANTHER" id="PTHR30363:SF55">
    <property type="entry name" value="HTH-TYPE TRANSCRIPTIONAL REGULATOR ULAR"/>
    <property type="match status" value="1"/>
</dbReference>
<keyword evidence="2" id="KW-0238">DNA-binding</keyword>
<dbReference type="InterPro" id="IPR036390">
    <property type="entry name" value="WH_DNA-bd_sf"/>
</dbReference>
<accession>A0A1W1UYF0</accession>
<dbReference type="SMART" id="SM01134">
    <property type="entry name" value="DeoRC"/>
    <property type="match status" value="1"/>
</dbReference>
<dbReference type="InterPro" id="IPR036388">
    <property type="entry name" value="WH-like_DNA-bd_sf"/>
</dbReference>
<sequence>MTELKRQNALLELLQQQGSITVTEIVNTFGISPATARRDITKLDTQGKLKKVRNGAYPCEESKNNNWSPLTIYETANYDEKARIAKQAAKICKNGDSIVINCGSTAFMLGQEICGKPVQVITNYFPLLNYLIEQQHENLVVLGGQYYKERNLFLTTDQKADTYYAGHYMFTSGSGLSEEGLFKVDLLSAMVEQKMLNHVNKVVALVDSSKVGQRIGTLFSLAEKLDIVITGKDANPTIISALRNKGVEVILV</sequence>
<evidence type="ECO:0000256" key="2">
    <source>
        <dbReference type="ARBA" id="ARBA00023125"/>
    </source>
</evidence>
<dbReference type="RefSeq" id="WP_084257245.1">
    <property type="nucleotide sequence ID" value="NZ_FWWV01000024.1"/>
</dbReference>
<gene>
    <name evidence="5" type="ORF">SAMN05660772_00815</name>
</gene>
<dbReference type="GO" id="GO:0003677">
    <property type="term" value="F:DNA binding"/>
    <property type="evidence" value="ECO:0007669"/>
    <property type="project" value="UniProtKB-KW"/>
</dbReference>
<dbReference type="InterPro" id="IPR018356">
    <property type="entry name" value="Tscrpt_reg_HTH_DeoR_CS"/>
</dbReference>
<protein>
    <submittedName>
        <fullName evidence="5">Transcriptional regulator, DeoR family</fullName>
    </submittedName>
</protein>
<evidence type="ECO:0000313" key="6">
    <source>
        <dbReference type="Proteomes" id="UP000192408"/>
    </source>
</evidence>